<feature type="transmembrane region" description="Helical" evidence="7">
    <location>
        <begin position="6"/>
        <end position="22"/>
    </location>
</feature>
<evidence type="ECO:0000256" key="1">
    <source>
        <dbReference type="ARBA" id="ARBA00004651"/>
    </source>
</evidence>
<comment type="caution">
    <text evidence="9">The sequence shown here is derived from an EMBL/GenBank/DDBJ whole genome shotgun (WGS) entry which is preliminary data.</text>
</comment>
<accession>A0A1V3GBU9</accession>
<evidence type="ECO:0000256" key="6">
    <source>
        <dbReference type="ARBA" id="ARBA00023136"/>
    </source>
</evidence>
<proteinExistence type="inferred from homology"/>
<dbReference type="PANTHER" id="PTHR34582">
    <property type="entry name" value="UPF0702 TRANSMEMBRANE PROTEIN YCAP"/>
    <property type="match status" value="1"/>
</dbReference>
<dbReference type="AlphaFoldDB" id="A0A1V3GBU9"/>
<dbReference type="Proteomes" id="UP000188597">
    <property type="component" value="Unassembled WGS sequence"/>
</dbReference>
<comment type="similarity">
    <text evidence="2">Belongs to the UPF0702 family.</text>
</comment>
<evidence type="ECO:0000259" key="8">
    <source>
        <dbReference type="Pfam" id="PF04239"/>
    </source>
</evidence>
<protein>
    <recommendedName>
        <fullName evidence="8">YetF C-terminal domain-containing protein</fullName>
    </recommendedName>
</protein>
<keyword evidence="4 7" id="KW-0812">Transmembrane</keyword>
<keyword evidence="5 7" id="KW-1133">Transmembrane helix</keyword>
<evidence type="ECO:0000256" key="5">
    <source>
        <dbReference type="ARBA" id="ARBA00022989"/>
    </source>
</evidence>
<organism evidence="9 10">
    <name type="scientific">Fictibacillus arsenicus</name>
    <dbReference type="NCBI Taxonomy" id="255247"/>
    <lineage>
        <taxon>Bacteria</taxon>
        <taxon>Bacillati</taxon>
        <taxon>Bacillota</taxon>
        <taxon>Bacilli</taxon>
        <taxon>Bacillales</taxon>
        <taxon>Fictibacillaceae</taxon>
        <taxon>Fictibacillus</taxon>
    </lineage>
</organism>
<dbReference type="RefSeq" id="WP_077359901.1">
    <property type="nucleotide sequence ID" value="NZ_MQMF01000001.1"/>
</dbReference>
<name>A0A1V3GBU9_9BACL</name>
<dbReference type="PANTHER" id="PTHR34582:SF2">
    <property type="entry name" value="UPF0702 TRANSMEMBRANE PROTEIN YDFR"/>
    <property type="match status" value="1"/>
</dbReference>
<sequence>MDFIWQSFLLIFVGILLLRISGRKSISQMTLATTVVMISIGTIIVQPIIETSVVRTIIAASIFVSVLIALEYVQLKFNLFENLLTGKSIVVVENGELNMKNLKRLRLTVDQLEKRLRQAGISNITDLKTGTIETNGQLGYEFTEDAKPLTIGDFKKMMQAYGYTFPVQESEKPSIFNEIINGHSSSNPDQLQ</sequence>
<feature type="transmembrane region" description="Helical" evidence="7">
    <location>
        <begin position="55"/>
        <end position="73"/>
    </location>
</feature>
<dbReference type="GO" id="GO:0005886">
    <property type="term" value="C:plasma membrane"/>
    <property type="evidence" value="ECO:0007669"/>
    <property type="project" value="UniProtKB-SubCell"/>
</dbReference>
<evidence type="ECO:0000313" key="9">
    <source>
        <dbReference type="EMBL" id="OOE14356.1"/>
    </source>
</evidence>
<evidence type="ECO:0000256" key="2">
    <source>
        <dbReference type="ARBA" id="ARBA00006448"/>
    </source>
</evidence>
<dbReference type="InterPro" id="IPR007353">
    <property type="entry name" value="DUF421"/>
</dbReference>
<reference evidence="9 10" key="1">
    <citation type="submission" date="2016-11" db="EMBL/GenBank/DDBJ databases">
        <authorList>
            <person name="Jaros S."/>
            <person name="Januszkiewicz K."/>
            <person name="Wedrychowicz H."/>
        </authorList>
    </citation>
    <scope>NUCLEOTIDE SEQUENCE [LARGE SCALE GENOMIC DNA]</scope>
    <source>
        <strain evidence="9 10">Con a/3</strain>
    </source>
</reference>
<dbReference type="Gene3D" id="3.30.240.20">
    <property type="entry name" value="bsu07140 like domains"/>
    <property type="match status" value="1"/>
</dbReference>
<dbReference type="Pfam" id="PF04239">
    <property type="entry name" value="DUF421"/>
    <property type="match status" value="1"/>
</dbReference>
<feature type="domain" description="YetF C-terminal" evidence="8">
    <location>
        <begin position="76"/>
        <end position="145"/>
    </location>
</feature>
<evidence type="ECO:0000256" key="7">
    <source>
        <dbReference type="SAM" id="Phobius"/>
    </source>
</evidence>
<keyword evidence="3" id="KW-1003">Cell membrane</keyword>
<dbReference type="InterPro" id="IPR023090">
    <property type="entry name" value="UPF0702_alpha/beta_dom_sf"/>
</dbReference>
<feature type="transmembrane region" description="Helical" evidence="7">
    <location>
        <begin position="29"/>
        <end position="49"/>
    </location>
</feature>
<dbReference type="EMBL" id="MQMF01000001">
    <property type="protein sequence ID" value="OOE14356.1"/>
    <property type="molecule type" value="Genomic_DNA"/>
</dbReference>
<evidence type="ECO:0000256" key="3">
    <source>
        <dbReference type="ARBA" id="ARBA00022475"/>
    </source>
</evidence>
<comment type="subcellular location">
    <subcellularLocation>
        <location evidence="1">Cell membrane</location>
        <topology evidence="1">Multi-pass membrane protein</topology>
    </subcellularLocation>
</comment>
<gene>
    <name evidence="9" type="ORF">UN64_03920</name>
</gene>
<keyword evidence="6 7" id="KW-0472">Membrane</keyword>
<evidence type="ECO:0000256" key="4">
    <source>
        <dbReference type="ARBA" id="ARBA00022692"/>
    </source>
</evidence>
<evidence type="ECO:0000313" key="10">
    <source>
        <dbReference type="Proteomes" id="UP000188597"/>
    </source>
</evidence>